<dbReference type="InterPro" id="IPR005844">
    <property type="entry name" value="A-D-PHexomutase_a/b/a-I"/>
</dbReference>
<dbReference type="Gene3D" id="3.30.310.50">
    <property type="entry name" value="Alpha-D-phosphohexomutase, C-terminal domain"/>
    <property type="match status" value="1"/>
</dbReference>
<dbReference type="AlphaFoldDB" id="A0A2S0KPR8"/>
<evidence type="ECO:0000259" key="17">
    <source>
        <dbReference type="Pfam" id="PF02880"/>
    </source>
</evidence>
<dbReference type="GO" id="GO:0008973">
    <property type="term" value="F:phosphopentomutase activity"/>
    <property type="evidence" value="ECO:0007669"/>
    <property type="project" value="TreeGrafter"/>
</dbReference>
<comment type="pathway">
    <text evidence="4">Lipid metabolism.</text>
</comment>
<evidence type="ECO:0000256" key="4">
    <source>
        <dbReference type="ARBA" id="ARBA00005189"/>
    </source>
</evidence>
<comment type="catalytic activity">
    <reaction evidence="1">
        <text>alpha-D-glucose 1-phosphate = alpha-D-glucose 6-phosphate</text>
        <dbReference type="Rhea" id="RHEA:23536"/>
        <dbReference type="ChEBI" id="CHEBI:58225"/>
        <dbReference type="ChEBI" id="CHEBI:58601"/>
        <dbReference type="EC" id="5.4.2.2"/>
    </reaction>
</comment>
<dbReference type="InterPro" id="IPR036900">
    <property type="entry name" value="A-D-PHexomutase_C_sf"/>
</dbReference>
<dbReference type="EMBL" id="CP027226">
    <property type="protein sequence ID" value="AVM43008.1"/>
    <property type="molecule type" value="Genomic_DNA"/>
</dbReference>
<dbReference type="InterPro" id="IPR005841">
    <property type="entry name" value="Alpha-D-phosphohexomutase_SF"/>
</dbReference>
<dbReference type="GO" id="GO:0046872">
    <property type="term" value="F:metal ion binding"/>
    <property type="evidence" value="ECO:0007669"/>
    <property type="project" value="UniProtKB-KW"/>
</dbReference>
<keyword evidence="8" id="KW-0479">Metal-binding</keyword>
<evidence type="ECO:0000256" key="12">
    <source>
        <dbReference type="ARBA" id="ARBA00041398"/>
    </source>
</evidence>
<evidence type="ECO:0000259" key="15">
    <source>
        <dbReference type="Pfam" id="PF02878"/>
    </source>
</evidence>
<dbReference type="GO" id="GO:0006166">
    <property type="term" value="P:purine ribonucleoside salvage"/>
    <property type="evidence" value="ECO:0007669"/>
    <property type="project" value="TreeGrafter"/>
</dbReference>
<evidence type="ECO:0000313" key="18">
    <source>
        <dbReference type="EMBL" id="AVM43008.1"/>
    </source>
</evidence>
<dbReference type="GO" id="GO:0005975">
    <property type="term" value="P:carbohydrate metabolic process"/>
    <property type="evidence" value="ECO:0007669"/>
    <property type="project" value="InterPro"/>
</dbReference>
<evidence type="ECO:0000256" key="3">
    <source>
        <dbReference type="ARBA" id="ARBA00005164"/>
    </source>
</evidence>
<dbReference type="InterPro" id="IPR005846">
    <property type="entry name" value="A-D-PHexomutase_a/b/a-III"/>
</dbReference>
<keyword evidence="10" id="KW-0413">Isomerase</keyword>
<dbReference type="EC" id="5.4.2.2" evidence="6"/>
<evidence type="ECO:0000256" key="11">
    <source>
        <dbReference type="ARBA" id="ARBA00039995"/>
    </source>
</evidence>
<dbReference type="Pfam" id="PF02880">
    <property type="entry name" value="PGM_PMM_III"/>
    <property type="match status" value="1"/>
</dbReference>
<dbReference type="SUPFAM" id="SSF55957">
    <property type="entry name" value="Phosphoglucomutase, C-terminal domain"/>
    <property type="match status" value="1"/>
</dbReference>
<evidence type="ECO:0000256" key="7">
    <source>
        <dbReference type="ARBA" id="ARBA00022553"/>
    </source>
</evidence>
<dbReference type="InterPro" id="IPR016055">
    <property type="entry name" value="A-D-PHexomutase_a/b/a-I/II/III"/>
</dbReference>
<name>A0A2S0KPR8_9FIRM</name>
<evidence type="ECO:0000256" key="8">
    <source>
        <dbReference type="ARBA" id="ARBA00022723"/>
    </source>
</evidence>
<accession>A0A2S0KPR8</accession>
<proteinExistence type="inferred from homology"/>
<reference evidence="19" key="1">
    <citation type="submission" date="2018-02" db="EMBL/GenBank/DDBJ databases">
        <authorList>
            <person name="Holder M.E."/>
            <person name="Ajami N.J."/>
            <person name="Petrosino J.F."/>
        </authorList>
    </citation>
    <scope>NUCLEOTIDE SEQUENCE [LARGE SCALE GENOMIC DNA]</scope>
    <source>
        <strain evidence="19">CCUG 47711</strain>
    </source>
</reference>
<dbReference type="Gene3D" id="3.40.120.10">
    <property type="entry name" value="Alpha-D-Glucose-1,6-Bisphosphate, subunit A, domain 3"/>
    <property type="match status" value="3"/>
</dbReference>
<dbReference type="OrthoDB" id="9806956at2"/>
<evidence type="ECO:0000256" key="9">
    <source>
        <dbReference type="ARBA" id="ARBA00022842"/>
    </source>
</evidence>
<feature type="domain" description="Alpha-D-phosphohexomutase alpha/beta/alpha" evidence="17">
    <location>
        <begin position="269"/>
        <end position="379"/>
    </location>
</feature>
<feature type="domain" description="Alpha-D-phosphohexomutase C-terminal" evidence="14">
    <location>
        <begin position="404"/>
        <end position="456"/>
    </location>
</feature>
<keyword evidence="19" id="KW-1185">Reference proteome</keyword>
<keyword evidence="9" id="KW-0460">Magnesium</keyword>
<evidence type="ECO:0000256" key="5">
    <source>
        <dbReference type="ARBA" id="ARBA00010231"/>
    </source>
</evidence>
<dbReference type="Pfam" id="PF02879">
    <property type="entry name" value="PGM_PMM_II"/>
    <property type="match status" value="1"/>
</dbReference>
<evidence type="ECO:0000259" key="16">
    <source>
        <dbReference type="Pfam" id="PF02879"/>
    </source>
</evidence>
<dbReference type="Pfam" id="PF00408">
    <property type="entry name" value="PGM_PMM_IV"/>
    <property type="match status" value="1"/>
</dbReference>
<evidence type="ECO:0000256" key="2">
    <source>
        <dbReference type="ARBA" id="ARBA00001946"/>
    </source>
</evidence>
<evidence type="ECO:0000256" key="6">
    <source>
        <dbReference type="ARBA" id="ARBA00012728"/>
    </source>
</evidence>
<dbReference type="PRINTS" id="PR00509">
    <property type="entry name" value="PGMPMM"/>
</dbReference>
<comment type="cofactor">
    <cofactor evidence="2">
        <name>Mg(2+)</name>
        <dbReference type="ChEBI" id="CHEBI:18420"/>
    </cofactor>
</comment>
<dbReference type="KEGG" id="fsa:C5Q98_07205"/>
<comment type="pathway">
    <text evidence="3">Glycolipid metabolism; diglucosyl-diacylglycerol biosynthesis.</text>
</comment>
<dbReference type="Proteomes" id="UP000237947">
    <property type="component" value="Chromosome"/>
</dbReference>
<comment type="similarity">
    <text evidence="5">Belongs to the phosphohexose mutase family.</text>
</comment>
<dbReference type="SUPFAM" id="SSF53738">
    <property type="entry name" value="Phosphoglucomutase, first 3 domains"/>
    <property type="match status" value="2"/>
</dbReference>
<dbReference type="RefSeq" id="WP_106012955.1">
    <property type="nucleotide sequence ID" value="NZ_CP027226.1"/>
</dbReference>
<keyword evidence="7" id="KW-0597">Phosphoprotein</keyword>
<evidence type="ECO:0000313" key="19">
    <source>
        <dbReference type="Proteomes" id="UP000237947"/>
    </source>
</evidence>
<feature type="domain" description="Alpha-D-phosphohexomutase alpha/beta/alpha" evidence="16">
    <location>
        <begin position="163"/>
        <end position="263"/>
    </location>
</feature>
<evidence type="ECO:0000259" key="14">
    <source>
        <dbReference type="Pfam" id="PF00408"/>
    </source>
</evidence>
<evidence type="ECO:0000256" key="1">
    <source>
        <dbReference type="ARBA" id="ARBA00000443"/>
    </source>
</evidence>
<feature type="domain" description="Alpha-D-phosphohexomutase alpha/beta/alpha" evidence="15">
    <location>
        <begin position="2"/>
        <end position="136"/>
    </location>
</feature>
<evidence type="ECO:0000256" key="10">
    <source>
        <dbReference type="ARBA" id="ARBA00023235"/>
    </source>
</evidence>
<evidence type="ECO:0000256" key="13">
    <source>
        <dbReference type="ARBA" id="ARBA00041467"/>
    </source>
</evidence>
<organism evidence="18 19">
    <name type="scientific">Fastidiosipila sanguinis</name>
    <dbReference type="NCBI Taxonomy" id="236753"/>
    <lineage>
        <taxon>Bacteria</taxon>
        <taxon>Bacillati</taxon>
        <taxon>Bacillota</taxon>
        <taxon>Clostridia</taxon>
        <taxon>Eubacteriales</taxon>
        <taxon>Oscillospiraceae</taxon>
        <taxon>Fastidiosipila</taxon>
    </lineage>
</organism>
<dbReference type="Pfam" id="PF02878">
    <property type="entry name" value="PGM_PMM_I"/>
    <property type="match status" value="1"/>
</dbReference>
<protein>
    <recommendedName>
        <fullName evidence="11">Phosphoglucomutase</fullName>
        <ecNumber evidence="6">5.4.2.2</ecNumber>
    </recommendedName>
    <alternativeName>
        <fullName evidence="13">Alpha-phosphoglucomutase</fullName>
    </alternativeName>
    <alternativeName>
        <fullName evidence="12">Glucose phosphomutase</fullName>
    </alternativeName>
</protein>
<dbReference type="PANTHER" id="PTHR45745">
    <property type="entry name" value="PHOSPHOMANNOMUTASE 45A"/>
    <property type="match status" value="1"/>
</dbReference>
<dbReference type="InterPro" id="IPR005845">
    <property type="entry name" value="A-D-PHexomutase_a/b/a-II"/>
</dbReference>
<dbReference type="GO" id="GO:0004614">
    <property type="term" value="F:phosphoglucomutase activity"/>
    <property type="evidence" value="ECO:0007669"/>
    <property type="project" value="UniProtKB-EC"/>
</dbReference>
<dbReference type="PANTHER" id="PTHR45745:SF1">
    <property type="entry name" value="PHOSPHOGLUCOMUTASE 2B-RELATED"/>
    <property type="match status" value="1"/>
</dbReference>
<gene>
    <name evidence="18" type="ORF">C5Q98_07205</name>
</gene>
<sequence>MVKFGTGGWRALIGDEFTKFNITRLAQAMADYIWKNSKDEEQSVVIGYDRRFLSKTAAIWVLEVFAANNIKVNLINEEAPTPMTMFTIGDLGLEYGIAVTASHNAYEWNGIKFFFDGGKDATVEVTDELEKMTANIKIEDVKSMRFDEAKERGLVVIINPLNSYIDRIMSLIDVEAIKNRDLRILLDPMHGVSRIALQALLINCRCRLDAINDSHDMMFGGNMPSPSSGNLQRLKELVVKGNYDLGVATDGDADRIGLISEQGRYIHANDILVLLYYYYLEYKGERSAVVRNISTTHILDRIAKAYGQECIEVPVGFKHITKGMEDSGAIIGGESSGGLATVGHIKGKDGIYAAALIIEMLSLLNKSLTDILDEIYEKFGQLFTVERNFRVTEEHKEEIRRVLFTESKLPEFNQKIEKVSDKDGLKVYFENDGWILVRFSGTEPVIRIYSEMDSVEGASANCDIMQDFLKITSEMITD</sequence>
<dbReference type="InterPro" id="IPR005843">
    <property type="entry name" value="A-D-PHexomutase_C"/>
</dbReference>